<organism evidence="10 11">
    <name type="scientific">Cladophialophora chaetospira</name>
    <dbReference type="NCBI Taxonomy" id="386627"/>
    <lineage>
        <taxon>Eukaryota</taxon>
        <taxon>Fungi</taxon>
        <taxon>Dikarya</taxon>
        <taxon>Ascomycota</taxon>
        <taxon>Pezizomycotina</taxon>
        <taxon>Eurotiomycetes</taxon>
        <taxon>Chaetothyriomycetidae</taxon>
        <taxon>Chaetothyriales</taxon>
        <taxon>Herpotrichiellaceae</taxon>
        <taxon>Cladophialophora</taxon>
    </lineage>
</organism>
<dbReference type="EC" id="3.1.1.-" evidence="8"/>
<evidence type="ECO:0000256" key="9">
    <source>
        <dbReference type="SAM" id="MobiDB-lite"/>
    </source>
</evidence>
<dbReference type="SUPFAM" id="SSF53474">
    <property type="entry name" value="alpha/beta-Hydrolases"/>
    <property type="match status" value="1"/>
</dbReference>
<keyword evidence="7" id="KW-1015">Disulfide bond</keyword>
<reference evidence="10" key="1">
    <citation type="submission" date="2022-10" db="EMBL/GenBank/DDBJ databases">
        <title>Culturing micro-colonial fungi from biological soil crusts in the Mojave desert and describing Neophaeococcomyces mojavensis, and introducing the new genera and species Taxawa tesnikishii.</title>
        <authorList>
            <person name="Kurbessoian T."/>
            <person name="Stajich J.E."/>
        </authorList>
    </citation>
    <scope>NUCLEOTIDE SEQUENCE</scope>
    <source>
        <strain evidence="10">TK_41</strain>
    </source>
</reference>
<name>A0AA38WWV0_9EURO</name>
<evidence type="ECO:0000256" key="4">
    <source>
        <dbReference type="ARBA" id="ARBA00022729"/>
    </source>
</evidence>
<evidence type="ECO:0000256" key="1">
    <source>
        <dbReference type="ARBA" id="ARBA00006249"/>
    </source>
</evidence>
<comment type="caution">
    <text evidence="10">The sequence shown here is derived from an EMBL/GenBank/DDBJ whole genome shotgun (WGS) entry which is preliminary data.</text>
</comment>
<keyword evidence="11" id="KW-1185">Reference proteome</keyword>
<dbReference type="EMBL" id="JAPDRK010000025">
    <property type="protein sequence ID" value="KAJ9602611.1"/>
    <property type="molecule type" value="Genomic_DNA"/>
</dbReference>
<keyword evidence="2" id="KW-0719">Serine esterase</keyword>
<keyword evidence="3" id="KW-0479">Metal-binding</keyword>
<accession>A0AA38WWV0</accession>
<protein>
    <recommendedName>
        <fullName evidence="8">Carboxylic ester hydrolase</fullName>
        <ecNumber evidence="8">3.1.1.-</ecNumber>
    </recommendedName>
</protein>
<dbReference type="PANTHER" id="PTHR33938">
    <property type="entry name" value="FERULOYL ESTERASE B-RELATED"/>
    <property type="match status" value="1"/>
</dbReference>
<dbReference type="Pfam" id="PF07519">
    <property type="entry name" value="Tannase"/>
    <property type="match status" value="1"/>
</dbReference>
<dbReference type="GO" id="GO:0046872">
    <property type="term" value="F:metal ion binding"/>
    <property type="evidence" value="ECO:0007669"/>
    <property type="project" value="UniProtKB-KW"/>
</dbReference>
<keyword evidence="6" id="KW-0106">Calcium</keyword>
<proteinExistence type="inferred from homology"/>
<keyword evidence="5 8" id="KW-0378">Hydrolase</keyword>
<dbReference type="Proteomes" id="UP001172673">
    <property type="component" value="Unassembled WGS sequence"/>
</dbReference>
<gene>
    <name evidence="10" type="ORF">H2200_012804</name>
</gene>
<dbReference type="InterPro" id="IPR029058">
    <property type="entry name" value="AB_hydrolase_fold"/>
</dbReference>
<evidence type="ECO:0000256" key="8">
    <source>
        <dbReference type="RuleBase" id="RU361238"/>
    </source>
</evidence>
<dbReference type="InterPro" id="IPR011118">
    <property type="entry name" value="Tannase/feruloyl_esterase"/>
</dbReference>
<evidence type="ECO:0000256" key="5">
    <source>
        <dbReference type="ARBA" id="ARBA00022801"/>
    </source>
</evidence>
<dbReference type="Gene3D" id="3.40.50.1820">
    <property type="entry name" value="alpha/beta hydrolase"/>
    <property type="match status" value="1"/>
</dbReference>
<evidence type="ECO:0000256" key="2">
    <source>
        <dbReference type="ARBA" id="ARBA00022487"/>
    </source>
</evidence>
<sequence length="599" mass="65402">MNSLTGQAPLSGPIVPPAFLPNLTERCLSSTLPKPTLFGAEIFNVTSSLVTNYTAAFTPPNFFNSDPPLCGVAEGLSFCNITVTYTHPGQNDSINVFLSLPVSISDDVFFNSPEEQPDDPQLQPGDAETTPEWNGILLSIGGGGFSTCLPEPVSHAALSQGYALSRTDGGHPPLRFDYAIGDVVNPPTESWGLLSPGNVNLYNFQDFASVALHDMAVISKDIIDSFYHMPPRHSYFQGCSTGGRQGLMLAQRYPTDYDGILSGAPALFFPKLMVNHWNGQMIMHAIKYYPKACELDAITRAAIAECDELDGVKDGIISNESACNFDPFPAFNHNLRGEKPCTMLYADVDGPVHETVNISMSAAHIAYHLWGGAKGSIDRPNWHHPTHGTPLGTLAATKCYRGNNTCQPNPNALAMDWFRIFLYKNPSLTAEDLASRISLEELERLFHQADQEYHSLISTSDPDLSAFANAGGKLIAWHGTSDSAIPPGQTTQYYESVLEYAKTPYSGIEDVSDFFRLYMVPGVDHCAGGDGALPINALLKLRKWVEEGIAPEELDGESFGRSDGEKIYRKLCRYPSVARYRGGDHDSRKAESFTCADSF</sequence>
<evidence type="ECO:0000256" key="3">
    <source>
        <dbReference type="ARBA" id="ARBA00022723"/>
    </source>
</evidence>
<dbReference type="AlphaFoldDB" id="A0AA38WWV0"/>
<evidence type="ECO:0000313" key="10">
    <source>
        <dbReference type="EMBL" id="KAJ9602611.1"/>
    </source>
</evidence>
<dbReference type="PANTHER" id="PTHR33938:SF8">
    <property type="entry name" value="CARBOXYLIC ESTER HYDROLASE"/>
    <property type="match status" value="1"/>
</dbReference>
<evidence type="ECO:0000256" key="7">
    <source>
        <dbReference type="ARBA" id="ARBA00023157"/>
    </source>
</evidence>
<keyword evidence="4" id="KW-0732">Signal</keyword>
<evidence type="ECO:0000256" key="6">
    <source>
        <dbReference type="ARBA" id="ARBA00022837"/>
    </source>
</evidence>
<dbReference type="GO" id="GO:0030600">
    <property type="term" value="F:feruloyl esterase activity"/>
    <property type="evidence" value="ECO:0007669"/>
    <property type="project" value="UniProtKB-ARBA"/>
</dbReference>
<feature type="region of interest" description="Disordered" evidence="9">
    <location>
        <begin position="109"/>
        <end position="128"/>
    </location>
</feature>
<evidence type="ECO:0000313" key="11">
    <source>
        <dbReference type="Proteomes" id="UP001172673"/>
    </source>
</evidence>
<comment type="similarity">
    <text evidence="1 8">Belongs to the tannase family.</text>
</comment>